<reference evidence="3 4" key="1">
    <citation type="journal article" date="2010" name="BMC Genomics">
        <title>Comparative genomics and proteomics of Helicobacter mustelae, an ulcerogenic and carcinogenic gastric pathogen.</title>
        <authorList>
            <person name="O'Toole P.W."/>
            <person name="Snelling W.J."/>
            <person name="Canchaya C."/>
            <person name="Forde B.M."/>
            <person name="Hardie K.R."/>
            <person name="Josenhans C."/>
            <person name="Graham R.L.J."/>
            <person name="McMullan G."/>
            <person name="Parkhill J."/>
            <person name="Belda E."/>
            <person name="Bentley S.D."/>
        </authorList>
    </citation>
    <scope>NUCLEOTIDE SEQUENCE [LARGE SCALE GENOMIC DNA]</scope>
    <source>
        <strain evidence="4">ATCC 43772 / LMG 18044 / NCTC 12198 / 12198</strain>
    </source>
</reference>
<keyword evidence="1" id="KW-0413">Isomerase</keyword>
<dbReference type="KEGG" id="hms:HMU06640"/>
<evidence type="ECO:0000313" key="3">
    <source>
        <dbReference type="EMBL" id="CBG39922.1"/>
    </source>
</evidence>
<dbReference type="EMBL" id="FN555004">
    <property type="protein sequence ID" value="CBG39922.1"/>
    <property type="molecule type" value="Genomic_DNA"/>
</dbReference>
<accession>D3UHF0</accession>
<sequence length="352" mass="39029">MLKLLIIVGARPQFIKLAPLQLALNNSPIKQILVHTGQHYDPKMSAVFFDTLKLSPPSYKLPHGGKTQLCMLADMLKSLESILLSEQPDFVLVFGDTTSSLAGALASAKLQIPLIHVEAGLRSFQLSMPEEQNRVLADRLSSLLFAPSQIAVNNLHNEGIMAPQYKIYQVGDIMKDASLLFAKYAKAPDLTLPKSFGLCTIHRQENLTKEALSEIFAALCEIAKSLPLLLPLHPSTARFIHPKDYPGILFCEPLSYLEMLYVLGHSKLVITDSGGLQKESYFFQKPCIVLRENSEWMELVDSHYNVLAGNNAHKILQSFVHIASQASGDFGENFYGNGDCAMQILSVLKEYL</sequence>
<gene>
    <name evidence="3" type="ordered locus">HMU06640</name>
</gene>
<dbReference type="InterPro" id="IPR003331">
    <property type="entry name" value="UDP_GlcNAc_Epimerase_2_dom"/>
</dbReference>
<dbReference type="Proteomes" id="UP000001522">
    <property type="component" value="Chromosome"/>
</dbReference>
<organism evidence="3 4">
    <name type="scientific">Helicobacter mustelae (strain ATCC 43772 / CCUG 25715 / CIP 103759 / LMG 18044 / NCTC 12198 / R85-136P)</name>
    <name type="common">Campylobacter mustelae</name>
    <dbReference type="NCBI Taxonomy" id="679897"/>
    <lineage>
        <taxon>Bacteria</taxon>
        <taxon>Pseudomonadati</taxon>
        <taxon>Campylobacterota</taxon>
        <taxon>Epsilonproteobacteria</taxon>
        <taxon>Campylobacterales</taxon>
        <taxon>Helicobacteraceae</taxon>
        <taxon>Helicobacter</taxon>
    </lineage>
</organism>
<dbReference type="SUPFAM" id="SSF53756">
    <property type="entry name" value="UDP-Glycosyltransferase/glycogen phosphorylase"/>
    <property type="match status" value="1"/>
</dbReference>
<evidence type="ECO:0000259" key="2">
    <source>
        <dbReference type="Pfam" id="PF02350"/>
    </source>
</evidence>
<evidence type="ECO:0000313" key="4">
    <source>
        <dbReference type="Proteomes" id="UP000001522"/>
    </source>
</evidence>
<dbReference type="Gene3D" id="3.40.50.2000">
    <property type="entry name" value="Glycogen Phosphorylase B"/>
    <property type="match status" value="2"/>
</dbReference>
<dbReference type="NCBIfam" id="TIGR00236">
    <property type="entry name" value="wecB"/>
    <property type="match status" value="1"/>
</dbReference>
<dbReference type="Pfam" id="PF02350">
    <property type="entry name" value="Epimerase_2"/>
    <property type="match status" value="1"/>
</dbReference>
<evidence type="ECO:0000256" key="1">
    <source>
        <dbReference type="RuleBase" id="RU003513"/>
    </source>
</evidence>
<dbReference type="CDD" id="cd03786">
    <property type="entry name" value="GTB_UDP-GlcNAc_2-Epimerase"/>
    <property type="match status" value="1"/>
</dbReference>
<dbReference type="AlphaFoldDB" id="D3UHF0"/>
<dbReference type="PANTHER" id="PTHR43174:SF1">
    <property type="entry name" value="UDP-N-ACETYLGLUCOSAMINE 2-EPIMERASE"/>
    <property type="match status" value="1"/>
</dbReference>
<dbReference type="InterPro" id="IPR029767">
    <property type="entry name" value="WecB-like"/>
</dbReference>
<dbReference type="eggNOG" id="COG0381">
    <property type="taxonomic scope" value="Bacteria"/>
</dbReference>
<dbReference type="PANTHER" id="PTHR43174">
    <property type="entry name" value="UDP-N-ACETYLGLUCOSAMINE 2-EPIMERASE"/>
    <property type="match status" value="1"/>
</dbReference>
<protein>
    <submittedName>
        <fullName evidence="3">UDP-N-acetylglucosamine 2-epimerase</fullName>
    </submittedName>
</protein>
<comment type="similarity">
    <text evidence="1">Belongs to the UDP-N-acetylglucosamine 2-epimerase family.</text>
</comment>
<dbReference type="HOGENOM" id="CLU_041674_0_1_7"/>
<keyword evidence="4" id="KW-1185">Reference proteome</keyword>
<feature type="domain" description="UDP-N-acetylglucosamine 2-epimerase" evidence="2">
    <location>
        <begin position="26"/>
        <end position="349"/>
    </location>
</feature>
<proteinExistence type="inferred from homology"/>
<dbReference type="RefSeq" id="WP_013023005.1">
    <property type="nucleotide sequence ID" value="NC_013949.1"/>
</dbReference>
<dbReference type="GO" id="GO:0016853">
    <property type="term" value="F:isomerase activity"/>
    <property type="evidence" value="ECO:0007669"/>
    <property type="project" value="UniProtKB-KW"/>
</dbReference>
<dbReference type="STRING" id="679897.HMU06640"/>
<name>D3UHF0_HELM1</name>